<gene>
    <name evidence="2" type="ORF">C1SCF055_LOCUS18623</name>
</gene>
<feature type="region of interest" description="Disordered" evidence="1">
    <location>
        <begin position="249"/>
        <end position="279"/>
    </location>
</feature>
<organism evidence="2">
    <name type="scientific">Cladocopium goreaui</name>
    <dbReference type="NCBI Taxonomy" id="2562237"/>
    <lineage>
        <taxon>Eukaryota</taxon>
        <taxon>Sar</taxon>
        <taxon>Alveolata</taxon>
        <taxon>Dinophyceae</taxon>
        <taxon>Suessiales</taxon>
        <taxon>Symbiodiniaceae</taxon>
        <taxon>Cladocopium</taxon>
    </lineage>
</organism>
<proteinExistence type="predicted"/>
<protein>
    <submittedName>
        <fullName evidence="3">Sodium channel protein type 4 subunit alpha A</fullName>
    </submittedName>
</protein>
<keyword evidence="4" id="KW-1185">Reference proteome</keyword>
<dbReference type="EMBL" id="CAMXCT010001625">
    <property type="protein sequence ID" value="CAI3991741.1"/>
    <property type="molecule type" value="Genomic_DNA"/>
</dbReference>
<evidence type="ECO:0000313" key="4">
    <source>
        <dbReference type="Proteomes" id="UP001152797"/>
    </source>
</evidence>
<dbReference type="Proteomes" id="UP001152797">
    <property type="component" value="Unassembled WGS sequence"/>
</dbReference>
<reference evidence="3 4" key="2">
    <citation type="submission" date="2024-05" db="EMBL/GenBank/DDBJ databases">
        <authorList>
            <person name="Chen Y."/>
            <person name="Shah S."/>
            <person name="Dougan E. K."/>
            <person name="Thang M."/>
            <person name="Chan C."/>
        </authorList>
    </citation>
    <scope>NUCLEOTIDE SEQUENCE [LARGE SCALE GENOMIC DNA]</scope>
</reference>
<evidence type="ECO:0000313" key="2">
    <source>
        <dbReference type="EMBL" id="CAI3991741.1"/>
    </source>
</evidence>
<dbReference type="OrthoDB" id="432328at2759"/>
<dbReference type="EMBL" id="CAMXCT020001625">
    <property type="protein sequence ID" value="CAL1145116.1"/>
    <property type="molecule type" value="Genomic_DNA"/>
</dbReference>
<comment type="caution">
    <text evidence="2">The sequence shown here is derived from an EMBL/GenBank/DDBJ whole genome shotgun (WGS) entry which is preliminary data.</text>
</comment>
<accession>A0A9P1CHY8</accession>
<name>A0A9P1CHY8_9DINO</name>
<dbReference type="AlphaFoldDB" id="A0A9P1CHY8"/>
<keyword evidence="3" id="KW-0407">Ion channel</keyword>
<sequence>MEMTSQGELPVTLMRAAVRFDVTESDCSSIMEYTVYSFNSLAFKVPKPEDFETFLQERVLGVLCLQAGRPTDKSHWWRRWPWRAQPLLVDAQTRAVIGSSLFTLNKVSKAIQTPGATYEVLPREAYLSKEEEDKLHRARRIPKSGTVELTLDQVSEMEDLRARLELRARSLDIIGIAKHGTMSTLSDRYYGKVNCSVAAGMRSPTLNELRRHLSKGEQSLTMWRTMETMQFWHLLDPVIAHLPCGDGEVEKRDGAVNEDKKRKYKPSSKEGESGGEGKTGIRCLMCKEVHKPLCKLPDDFPKKAA</sequence>
<evidence type="ECO:0000313" key="3">
    <source>
        <dbReference type="EMBL" id="CAL4779053.1"/>
    </source>
</evidence>
<dbReference type="GO" id="GO:0034220">
    <property type="term" value="P:monoatomic ion transmembrane transport"/>
    <property type="evidence" value="ECO:0007669"/>
    <property type="project" value="UniProtKB-KW"/>
</dbReference>
<feature type="compositionally biased region" description="Basic and acidic residues" evidence="1">
    <location>
        <begin position="249"/>
        <end position="272"/>
    </location>
</feature>
<keyword evidence="3" id="KW-0406">Ion transport</keyword>
<reference evidence="2" key="1">
    <citation type="submission" date="2022-10" db="EMBL/GenBank/DDBJ databases">
        <authorList>
            <person name="Chen Y."/>
            <person name="Dougan E. K."/>
            <person name="Chan C."/>
            <person name="Rhodes N."/>
            <person name="Thang M."/>
        </authorList>
    </citation>
    <scope>NUCLEOTIDE SEQUENCE</scope>
</reference>
<keyword evidence="3" id="KW-0813">Transport</keyword>
<evidence type="ECO:0000256" key="1">
    <source>
        <dbReference type="SAM" id="MobiDB-lite"/>
    </source>
</evidence>
<dbReference type="EMBL" id="CAMXCT030001625">
    <property type="protein sequence ID" value="CAL4779053.1"/>
    <property type="molecule type" value="Genomic_DNA"/>
</dbReference>